<dbReference type="PANTHER" id="PTHR42792:SF1">
    <property type="entry name" value="FLAGELLAR HOOK-ASSOCIATED PROTEIN 3"/>
    <property type="match status" value="1"/>
</dbReference>
<dbReference type="InterPro" id="IPR013384">
    <property type="entry name" value="Flagell_FlgL"/>
</dbReference>
<dbReference type="InterPro" id="IPR046358">
    <property type="entry name" value="Flagellin_C"/>
</dbReference>
<dbReference type="NCBIfam" id="TIGR02550">
    <property type="entry name" value="flagell_flgL"/>
    <property type="match status" value="1"/>
</dbReference>
<evidence type="ECO:0000256" key="1">
    <source>
        <dbReference type="ARBA" id="ARBA00004365"/>
    </source>
</evidence>
<keyword evidence="7" id="KW-1185">Reference proteome</keyword>
<dbReference type="RefSeq" id="WP_186834723.1">
    <property type="nucleotide sequence ID" value="NZ_JACOOQ010000003.1"/>
</dbReference>
<comment type="similarity">
    <text evidence="2">Belongs to the bacterial flagellin family.</text>
</comment>
<accession>A0A8I0A4W2</accession>
<feature type="domain" description="Flagellin N-terminal" evidence="4">
    <location>
        <begin position="4"/>
        <end position="139"/>
    </location>
</feature>
<dbReference type="Pfam" id="PF00700">
    <property type="entry name" value="Flagellin_C"/>
    <property type="match status" value="1"/>
</dbReference>
<keyword evidence="6" id="KW-0282">Flagellum</keyword>
<sequence length="346" mass="38289">MRVTNQMMSTTYLKDLNKNLNNLNTLNKQLTTGKEISKPSDNPFKTARIMQMYSDISANKQYNENIKDTINWLDTTDVALEQIGNSAQRIRELMVSAGNASYGSDEKNALKEEINEKINEIAQVLNTNYDGKYIFGGTKSLSKPVGVEKDSNGNNILVFKDDNGNSFNEEGKAYIKNADGTITRDANGNLAVEANPKPEYEKLLNQMNANLSVEVSNGVNMNYNVGTPSILTLKNGNNVMKLLNDVVNNLDKVDSSDVIKGNLEEMDLFVSNVSSIRGEVGAKQNRMDSAKTQNEEQNLTMKDVLSKTEDIDIAEKTIDLATLQAIYQASLQVSASIIQKSLVDYI</sequence>
<dbReference type="GO" id="GO:0005198">
    <property type="term" value="F:structural molecule activity"/>
    <property type="evidence" value="ECO:0007669"/>
    <property type="project" value="InterPro"/>
</dbReference>
<dbReference type="PANTHER" id="PTHR42792">
    <property type="entry name" value="FLAGELLIN"/>
    <property type="match status" value="1"/>
</dbReference>
<evidence type="ECO:0000259" key="5">
    <source>
        <dbReference type="Pfam" id="PF00700"/>
    </source>
</evidence>
<dbReference type="InterPro" id="IPR001492">
    <property type="entry name" value="Flagellin"/>
</dbReference>
<dbReference type="GO" id="GO:0009424">
    <property type="term" value="C:bacterial-type flagellum hook"/>
    <property type="evidence" value="ECO:0007669"/>
    <property type="project" value="InterPro"/>
</dbReference>
<dbReference type="EMBL" id="JACOOQ010000003">
    <property type="protein sequence ID" value="MBC5639464.1"/>
    <property type="molecule type" value="Genomic_DNA"/>
</dbReference>
<dbReference type="InterPro" id="IPR001029">
    <property type="entry name" value="Flagellin_N"/>
</dbReference>
<feature type="domain" description="Flagellin C-terminal" evidence="5">
    <location>
        <begin position="267"/>
        <end position="346"/>
    </location>
</feature>
<keyword evidence="3" id="KW-0975">Bacterial flagellum</keyword>
<dbReference type="Proteomes" id="UP000662088">
    <property type="component" value="Unassembled WGS sequence"/>
</dbReference>
<organism evidence="6 7">
    <name type="scientific">Clostridium lentum</name>
    <dbReference type="NCBI Taxonomy" id="2763037"/>
    <lineage>
        <taxon>Bacteria</taxon>
        <taxon>Bacillati</taxon>
        <taxon>Bacillota</taxon>
        <taxon>Clostridia</taxon>
        <taxon>Eubacteriales</taxon>
        <taxon>Clostridiaceae</taxon>
        <taxon>Clostridium</taxon>
    </lineage>
</organism>
<name>A0A8I0A4W2_9CLOT</name>
<evidence type="ECO:0000313" key="6">
    <source>
        <dbReference type="EMBL" id="MBC5639464.1"/>
    </source>
</evidence>
<keyword evidence="6" id="KW-0969">Cilium</keyword>
<dbReference type="GO" id="GO:0071973">
    <property type="term" value="P:bacterial-type flagellum-dependent cell motility"/>
    <property type="evidence" value="ECO:0007669"/>
    <property type="project" value="InterPro"/>
</dbReference>
<proteinExistence type="inferred from homology"/>
<gene>
    <name evidence="6" type="primary">flgL</name>
    <name evidence="6" type="ORF">H8R92_03265</name>
</gene>
<comment type="subcellular location">
    <subcellularLocation>
        <location evidence="1">Bacterial flagellum</location>
    </subcellularLocation>
</comment>
<dbReference type="Gene3D" id="1.20.1330.10">
    <property type="entry name" value="f41 fragment of flagellin, N-terminal domain"/>
    <property type="match status" value="2"/>
</dbReference>
<comment type="caution">
    <text evidence="6">The sequence shown here is derived from an EMBL/GenBank/DDBJ whole genome shotgun (WGS) entry which is preliminary data.</text>
</comment>
<evidence type="ECO:0000313" key="7">
    <source>
        <dbReference type="Proteomes" id="UP000662088"/>
    </source>
</evidence>
<protein>
    <submittedName>
        <fullName evidence="6">Flagellar hook-associated protein FlgL</fullName>
    </submittedName>
</protein>
<evidence type="ECO:0000259" key="4">
    <source>
        <dbReference type="Pfam" id="PF00669"/>
    </source>
</evidence>
<reference evidence="6" key="1">
    <citation type="submission" date="2020-08" db="EMBL/GenBank/DDBJ databases">
        <title>Genome public.</title>
        <authorList>
            <person name="Liu C."/>
            <person name="Sun Q."/>
        </authorList>
    </citation>
    <scope>NUCLEOTIDE SEQUENCE</scope>
    <source>
        <strain evidence="6">NSJ-42</strain>
    </source>
</reference>
<dbReference type="AlphaFoldDB" id="A0A8I0A4W2"/>
<keyword evidence="6" id="KW-0966">Cell projection</keyword>
<dbReference type="Pfam" id="PF00669">
    <property type="entry name" value="Flagellin_N"/>
    <property type="match status" value="1"/>
</dbReference>
<evidence type="ECO:0000256" key="3">
    <source>
        <dbReference type="ARBA" id="ARBA00023143"/>
    </source>
</evidence>
<evidence type="ECO:0000256" key="2">
    <source>
        <dbReference type="ARBA" id="ARBA00005709"/>
    </source>
</evidence>
<dbReference type="SUPFAM" id="SSF64518">
    <property type="entry name" value="Phase 1 flagellin"/>
    <property type="match status" value="1"/>
</dbReference>